<name>A0A1E3PZN9_LIPST</name>
<dbReference type="InterPro" id="IPR019350">
    <property type="entry name" value="RNA_pol_I-sp_TIF_RRN6-like"/>
</dbReference>
<feature type="domain" description="RRN6 beta-propeller" evidence="1">
    <location>
        <begin position="17"/>
        <end position="262"/>
    </location>
</feature>
<evidence type="ECO:0000259" key="1">
    <source>
        <dbReference type="Pfam" id="PF10214"/>
    </source>
</evidence>
<proteinExistence type="predicted"/>
<dbReference type="Pfam" id="PF10214">
    <property type="entry name" value="Rrn6_beta-prop"/>
    <property type="match status" value="1"/>
</dbReference>
<evidence type="ECO:0000313" key="3">
    <source>
        <dbReference type="Proteomes" id="UP000094385"/>
    </source>
</evidence>
<organism evidence="2 3">
    <name type="scientific">Lipomyces starkeyi NRRL Y-11557</name>
    <dbReference type="NCBI Taxonomy" id="675824"/>
    <lineage>
        <taxon>Eukaryota</taxon>
        <taxon>Fungi</taxon>
        <taxon>Dikarya</taxon>
        <taxon>Ascomycota</taxon>
        <taxon>Saccharomycotina</taxon>
        <taxon>Lipomycetes</taxon>
        <taxon>Lipomycetales</taxon>
        <taxon>Lipomycetaceae</taxon>
        <taxon>Lipomyces</taxon>
    </lineage>
</organism>
<evidence type="ECO:0000313" key="2">
    <source>
        <dbReference type="EMBL" id="ODQ70919.1"/>
    </source>
</evidence>
<dbReference type="GO" id="GO:0001179">
    <property type="term" value="F:RNA polymerase I general transcription initiation factor binding"/>
    <property type="evidence" value="ECO:0007669"/>
    <property type="project" value="TreeGrafter"/>
</dbReference>
<dbReference type="AlphaFoldDB" id="A0A1E3PZN9"/>
<accession>A0A1E3PZN9</accession>
<gene>
    <name evidence="2" type="ORF">LIPSTDRAFT_65355</name>
</gene>
<dbReference type="EMBL" id="KV454299">
    <property type="protein sequence ID" value="ODQ70919.1"/>
    <property type="molecule type" value="Genomic_DNA"/>
</dbReference>
<keyword evidence="3" id="KW-1185">Reference proteome</keyword>
<dbReference type="STRING" id="675824.A0A1E3PZN9"/>
<dbReference type="GO" id="GO:0001163">
    <property type="term" value="F:RNA polymerase I transcription regulatory region sequence-specific DNA binding"/>
    <property type="evidence" value="ECO:0007669"/>
    <property type="project" value="TreeGrafter"/>
</dbReference>
<protein>
    <recommendedName>
        <fullName evidence="1">RRN6 beta-propeller domain-containing protein</fullName>
    </recommendedName>
</protein>
<dbReference type="InterPro" id="IPR048535">
    <property type="entry name" value="RRN6_beta-prop"/>
</dbReference>
<dbReference type="PANTHER" id="PTHR28221:SF2">
    <property type="entry name" value="RNA POLYMERASE I-SPECIFIC TRANSCRIPTION INITIATION FACTOR RRN6"/>
    <property type="match status" value="1"/>
</dbReference>
<dbReference type="GO" id="GO:0042790">
    <property type="term" value="P:nucleolar large rRNA transcription by RNA polymerase I"/>
    <property type="evidence" value="ECO:0007669"/>
    <property type="project" value="TreeGrafter"/>
</dbReference>
<reference evidence="2 3" key="1">
    <citation type="journal article" date="2016" name="Proc. Natl. Acad. Sci. U.S.A.">
        <title>Comparative genomics of biotechnologically important yeasts.</title>
        <authorList>
            <person name="Riley R."/>
            <person name="Haridas S."/>
            <person name="Wolfe K.H."/>
            <person name="Lopes M.R."/>
            <person name="Hittinger C.T."/>
            <person name="Goeker M."/>
            <person name="Salamov A.A."/>
            <person name="Wisecaver J.H."/>
            <person name="Long T.M."/>
            <person name="Calvey C.H."/>
            <person name="Aerts A.L."/>
            <person name="Barry K.W."/>
            <person name="Choi C."/>
            <person name="Clum A."/>
            <person name="Coughlan A.Y."/>
            <person name="Deshpande S."/>
            <person name="Douglass A.P."/>
            <person name="Hanson S.J."/>
            <person name="Klenk H.-P."/>
            <person name="LaButti K.M."/>
            <person name="Lapidus A."/>
            <person name="Lindquist E.A."/>
            <person name="Lipzen A.M."/>
            <person name="Meier-Kolthoff J.P."/>
            <person name="Ohm R.A."/>
            <person name="Otillar R.P."/>
            <person name="Pangilinan J.L."/>
            <person name="Peng Y."/>
            <person name="Rokas A."/>
            <person name="Rosa C.A."/>
            <person name="Scheuner C."/>
            <person name="Sibirny A.A."/>
            <person name="Slot J.C."/>
            <person name="Stielow J.B."/>
            <person name="Sun H."/>
            <person name="Kurtzman C.P."/>
            <person name="Blackwell M."/>
            <person name="Grigoriev I.V."/>
            <person name="Jeffries T.W."/>
        </authorList>
    </citation>
    <scope>NUCLEOTIDE SEQUENCE [LARGE SCALE GENOMIC DNA]</scope>
    <source>
        <strain evidence="2 3">NRRL Y-11557</strain>
    </source>
</reference>
<dbReference type="Proteomes" id="UP000094385">
    <property type="component" value="Unassembled WGS sequence"/>
</dbReference>
<dbReference type="PANTHER" id="PTHR28221">
    <property type="entry name" value="RNA POLYMERASE I-SPECIFIC TRANSCRIPTION INITIATION FACTOR RRN6"/>
    <property type="match status" value="1"/>
</dbReference>
<sequence>MGSLRSYVDITDRILGLKFAGTEYSDSAGALLSVRTGRACQFYRPGIIRSDESRARLMTADLLTSVSPSSETPFSDIAFNPWYWQQFGTVDACGNWAIADLNEAQTKVTAFTSGSTNKEADIMQWHSIQWGANLNNIVVSNNKIIQSFDLRAKGGAAIAEYSPRLVSTIRHVQPVPEKSNELFVLTSEDLVWMDLRMFPKELLAWRHYRDSEDDSLRCSTFSVDDTDSYALLHSSGDPVVACYQFGAQDKIPFSIDDPYILTCKRGPKLQDLVPVPVNIADNSHSDELETARFLSIFQLSMDYSLSQRIYFSDTITLPRSIELEVASSDTSWEVNEPVRFNHDYIDTFVPRLVDFHPLYERIFPDNDATLATNSDVNAVSELCEAVRCHVMSAKSTDSIGLKTLRDIVSSRGVLADLQSFSDSLDTLCEDLSNKGFLVDDLGFENLPYIGNRIDTQSMYETILDKWLHSLPIIPSSSLASQGAQQDEDTVRPFPAKARVRRERIARQIATDLTLESRVIAGATIVTDTSGDMRPDDSSAAVALNALSDYAKYRKPMMNESSNTSLLAFDWKLGKL</sequence>
<dbReference type="GO" id="GO:0070860">
    <property type="term" value="C:RNA polymerase I core factor complex"/>
    <property type="evidence" value="ECO:0007669"/>
    <property type="project" value="TreeGrafter"/>
</dbReference>
<dbReference type="OrthoDB" id="3980871at2759"/>